<keyword evidence="2" id="KW-1185">Reference proteome</keyword>
<evidence type="ECO:0000313" key="2">
    <source>
        <dbReference type="Proteomes" id="UP001371456"/>
    </source>
</evidence>
<comment type="caution">
    <text evidence="1">The sequence shown here is derived from an EMBL/GenBank/DDBJ whole genome shotgun (WGS) entry which is preliminary data.</text>
</comment>
<dbReference type="EMBL" id="JBANQN010000009">
    <property type="protein sequence ID" value="KAK6779604.1"/>
    <property type="molecule type" value="Genomic_DNA"/>
</dbReference>
<name>A0AAN8Y527_SOLBU</name>
<proteinExistence type="predicted"/>
<sequence>MAEQQKKRTMED</sequence>
<reference evidence="1 2" key="1">
    <citation type="submission" date="2024-02" db="EMBL/GenBank/DDBJ databases">
        <title>de novo genome assembly of Solanum bulbocastanum strain 11H21.</title>
        <authorList>
            <person name="Hosaka A.J."/>
        </authorList>
    </citation>
    <scope>NUCLEOTIDE SEQUENCE [LARGE SCALE GENOMIC DNA]</scope>
    <source>
        <tissue evidence="1">Young leaves</tissue>
    </source>
</reference>
<evidence type="ECO:0000313" key="1">
    <source>
        <dbReference type="EMBL" id="KAK6779604.1"/>
    </source>
</evidence>
<protein>
    <submittedName>
        <fullName evidence="1">Uncharacterized protein</fullName>
    </submittedName>
</protein>
<dbReference type="Proteomes" id="UP001371456">
    <property type="component" value="Unassembled WGS sequence"/>
</dbReference>
<gene>
    <name evidence="1" type="ORF">RDI58_021788</name>
</gene>
<accession>A0AAN8Y527</accession>
<organism evidence="1 2">
    <name type="scientific">Solanum bulbocastanum</name>
    <name type="common">Wild potato</name>
    <dbReference type="NCBI Taxonomy" id="147425"/>
    <lineage>
        <taxon>Eukaryota</taxon>
        <taxon>Viridiplantae</taxon>
        <taxon>Streptophyta</taxon>
        <taxon>Embryophyta</taxon>
        <taxon>Tracheophyta</taxon>
        <taxon>Spermatophyta</taxon>
        <taxon>Magnoliopsida</taxon>
        <taxon>eudicotyledons</taxon>
        <taxon>Gunneridae</taxon>
        <taxon>Pentapetalae</taxon>
        <taxon>asterids</taxon>
        <taxon>lamiids</taxon>
        <taxon>Solanales</taxon>
        <taxon>Solanaceae</taxon>
        <taxon>Solanoideae</taxon>
        <taxon>Solaneae</taxon>
        <taxon>Solanum</taxon>
    </lineage>
</organism>